<sequence length="236" mass="25714">MSFLYQLRHALEHRFLTADSTSDCFQYLASSDEYCVHITGKIADIQYRGVSSDGNSLWTIFVESSGKGAMGILEHLIQSYALNQIVTQELSLDQINSGRIYIFAFAILTICIGAYPVLNIFARRSTKVDALVWAIIVLQLMSNLATAMASSAVRLYIVSSSPRPSALSSTNSLGQMVATLSRALAPLVASTLFALSLEWNLAGGYMVYILLLAVVAGGTYCSLLLSSDPYLNQCIR</sequence>
<keyword evidence="1" id="KW-0812">Transmembrane</keyword>
<proteinExistence type="predicted"/>
<dbReference type="Proteomes" id="UP001221757">
    <property type="component" value="Unassembled WGS sequence"/>
</dbReference>
<dbReference type="InterPro" id="IPR036259">
    <property type="entry name" value="MFS_trans_sf"/>
</dbReference>
<feature type="transmembrane region" description="Helical" evidence="1">
    <location>
        <begin position="205"/>
        <end position="226"/>
    </location>
</feature>
<gene>
    <name evidence="2" type="ORF">B0H17DRAFT_1204687</name>
</gene>
<feature type="transmembrane region" description="Helical" evidence="1">
    <location>
        <begin position="130"/>
        <end position="157"/>
    </location>
</feature>
<evidence type="ECO:0000313" key="2">
    <source>
        <dbReference type="EMBL" id="KAJ7685856.1"/>
    </source>
</evidence>
<dbReference type="SUPFAM" id="SSF103473">
    <property type="entry name" value="MFS general substrate transporter"/>
    <property type="match status" value="1"/>
</dbReference>
<name>A0AAD7D8L9_MYCRO</name>
<reference evidence="2" key="1">
    <citation type="submission" date="2023-03" db="EMBL/GenBank/DDBJ databases">
        <title>Massive genome expansion in bonnet fungi (Mycena s.s.) driven by repeated elements and novel gene families across ecological guilds.</title>
        <authorList>
            <consortium name="Lawrence Berkeley National Laboratory"/>
            <person name="Harder C.B."/>
            <person name="Miyauchi S."/>
            <person name="Viragh M."/>
            <person name="Kuo A."/>
            <person name="Thoen E."/>
            <person name="Andreopoulos B."/>
            <person name="Lu D."/>
            <person name="Skrede I."/>
            <person name="Drula E."/>
            <person name="Henrissat B."/>
            <person name="Morin E."/>
            <person name="Kohler A."/>
            <person name="Barry K."/>
            <person name="LaButti K."/>
            <person name="Morin E."/>
            <person name="Salamov A."/>
            <person name="Lipzen A."/>
            <person name="Mereny Z."/>
            <person name="Hegedus B."/>
            <person name="Baldrian P."/>
            <person name="Stursova M."/>
            <person name="Weitz H."/>
            <person name="Taylor A."/>
            <person name="Grigoriev I.V."/>
            <person name="Nagy L.G."/>
            <person name="Martin F."/>
            <person name="Kauserud H."/>
        </authorList>
    </citation>
    <scope>NUCLEOTIDE SEQUENCE</scope>
    <source>
        <strain evidence="2">CBHHK067</strain>
    </source>
</reference>
<evidence type="ECO:0008006" key="4">
    <source>
        <dbReference type="Google" id="ProtNLM"/>
    </source>
</evidence>
<keyword evidence="1" id="KW-0472">Membrane</keyword>
<dbReference type="EMBL" id="JARKIE010000102">
    <property type="protein sequence ID" value="KAJ7685856.1"/>
    <property type="molecule type" value="Genomic_DNA"/>
</dbReference>
<accession>A0AAD7D8L9</accession>
<dbReference type="AlphaFoldDB" id="A0AAD7D8L9"/>
<protein>
    <recommendedName>
        <fullName evidence="4">Major facilitator superfamily (MFS) profile domain-containing protein</fullName>
    </recommendedName>
</protein>
<organism evidence="2 3">
    <name type="scientific">Mycena rosella</name>
    <name type="common">Pink bonnet</name>
    <name type="synonym">Agaricus rosellus</name>
    <dbReference type="NCBI Taxonomy" id="1033263"/>
    <lineage>
        <taxon>Eukaryota</taxon>
        <taxon>Fungi</taxon>
        <taxon>Dikarya</taxon>
        <taxon>Basidiomycota</taxon>
        <taxon>Agaricomycotina</taxon>
        <taxon>Agaricomycetes</taxon>
        <taxon>Agaricomycetidae</taxon>
        <taxon>Agaricales</taxon>
        <taxon>Marasmiineae</taxon>
        <taxon>Mycenaceae</taxon>
        <taxon>Mycena</taxon>
    </lineage>
</organism>
<keyword evidence="1" id="KW-1133">Transmembrane helix</keyword>
<feature type="transmembrane region" description="Helical" evidence="1">
    <location>
        <begin position="100"/>
        <end position="118"/>
    </location>
</feature>
<comment type="caution">
    <text evidence="2">The sequence shown here is derived from an EMBL/GenBank/DDBJ whole genome shotgun (WGS) entry which is preliminary data.</text>
</comment>
<evidence type="ECO:0000256" key="1">
    <source>
        <dbReference type="SAM" id="Phobius"/>
    </source>
</evidence>
<evidence type="ECO:0000313" key="3">
    <source>
        <dbReference type="Proteomes" id="UP001221757"/>
    </source>
</evidence>
<keyword evidence="3" id="KW-1185">Reference proteome</keyword>